<dbReference type="GO" id="GO:0004521">
    <property type="term" value="F:RNA endonuclease activity"/>
    <property type="evidence" value="ECO:0007669"/>
    <property type="project" value="UniProtKB-UniRule"/>
</dbReference>
<keyword evidence="7 9" id="KW-0269">Exonuclease</keyword>
<dbReference type="GO" id="GO:0003723">
    <property type="term" value="F:RNA binding"/>
    <property type="evidence" value="ECO:0007669"/>
    <property type="project" value="UniProtKB-UniRule"/>
</dbReference>
<evidence type="ECO:0000256" key="6">
    <source>
        <dbReference type="ARBA" id="ARBA00022833"/>
    </source>
</evidence>
<evidence type="ECO:0000256" key="2">
    <source>
        <dbReference type="ARBA" id="ARBA00022722"/>
    </source>
</evidence>
<evidence type="ECO:0000256" key="7">
    <source>
        <dbReference type="ARBA" id="ARBA00022839"/>
    </source>
</evidence>
<keyword evidence="9" id="KW-0698">rRNA processing</keyword>
<protein>
    <recommendedName>
        <fullName evidence="9">Ribonuclease J</fullName>
        <shortName evidence="9">RNase J</shortName>
        <ecNumber evidence="9">3.1.-.-</ecNumber>
    </recommendedName>
</protein>
<evidence type="ECO:0000259" key="11">
    <source>
        <dbReference type="SMART" id="SM00849"/>
    </source>
</evidence>
<evidence type="ECO:0000313" key="12">
    <source>
        <dbReference type="EMBL" id="MBC5581990.1"/>
    </source>
</evidence>
<feature type="compositionally biased region" description="Low complexity" evidence="10">
    <location>
        <begin position="31"/>
        <end position="46"/>
    </location>
</feature>
<dbReference type="NCBIfam" id="TIGR00649">
    <property type="entry name" value="MG423"/>
    <property type="match status" value="1"/>
</dbReference>
<evidence type="ECO:0000256" key="9">
    <source>
        <dbReference type="HAMAP-Rule" id="MF_01491"/>
    </source>
</evidence>
<feature type="domain" description="Metallo-beta-lactamase" evidence="11">
    <location>
        <begin position="148"/>
        <end position="343"/>
    </location>
</feature>
<evidence type="ECO:0000256" key="8">
    <source>
        <dbReference type="ARBA" id="ARBA00022884"/>
    </source>
</evidence>
<proteinExistence type="inferred from homology"/>
<gene>
    <name evidence="9" type="primary">rnj</name>
    <name evidence="12" type="ORF">H8S23_10785</name>
</gene>
<dbReference type="PROSITE" id="PS01292">
    <property type="entry name" value="UPF0036"/>
    <property type="match status" value="1"/>
</dbReference>
<keyword evidence="2 9" id="KW-0540">Nuclease</keyword>
<dbReference type="InterPro" id="IPR011108">
    <property type="entry name" value="RMMBL"/>
</dbReference>
<dbReference type="PANTHER" id="PTHR43694">
    <property type="entry name" value="RIBONUCLEASE J"/>
    <property type="match status" value="1"/>
</dbReference>
<keyword evidence="1 9" id="KW-0963">Cytoplasm</keyword>
<dbReference type="EC" id="3.1.-.-" evidence="9"/>
<dbReference type="GO" id="GO:0004534">
    <property type="term" value="F:5'-3' RNA exonuclease activity"/>
    <property type="evidence" value="ECO:0007669"/>
    <property type="project" value="UniProtKB-UniRule"/>
</dbReference>
<dbReference type="InterPro" id="IPR042173">
    <property type="entry name" value="RNase_J_2"/>
</dbReference>
<evidence type="ECO:0000256" key="3">
    <source>
        <dbReference type="ARBA" id="ARBA00022723"/>
    </source>
</evidence>
<dbReference type="Pfam" id="PF07521">
    <property type="entry name" value="RMMBL"/>
    <property type="match status" value="1"/>
</dbReference>
<dbReference type="HAMAP" id="MF_01491">
    <property type="entry name" value="RNase_J_bact"/>
    <property type="match status" value="1"/>
</dbReference>
<keyword evidence="8 9" id="KW-0694">RNA-binding</keyword>
<dbReference type="InterPro" id="IPR036866">
    <property type="entry name" value="RibonucZ/Hydroxyglut_hydro"/>
</dbReference>
<comment type="subcellular location">
    <subcellularLocation>
        <location evidence="9">Cytoplasm</location>
    </subcellularLocation>
</comment>
<evidence type="ECO:0000256" key="5">
    <source>
        <dbReference type="ARBA" id="ARBA00022801"/>
    </source>
</evidence>
<dbReference type="SMART" id="SM00849">
    <property type="entry name" value="Lactamase_B"/>
    <property type="match status" value="1"/>
</dbReference>
<keyword evidence="6" id="KW-0862">Zinc</keyword>
<dbReference type="Gene3D" id="3.60.15.10">
    <property type="entry name" value="Ribonuclease Z/Hydroxyacylglutathione hydrolase-like"/>
    <property type="match status" value="1"/>
</dbReference>
<feature type="compositionally biased region" description="Basic residues" evidence="10">
    <location>
        <begin position="18"/>
        <end position="30"/>
    </location>
</feature>
<name>A0A923L1B6_9FIRM</name>
<dbReference type="Pfam" id="PF22505">
    <property type="entry name" value="RNase_J_b_CASP"/>
    <property type="match status" value="1"/>
</dbReference>
<dbReference type="AlphaFoldDB" id="A0A923L1B6"/>
<keyword evidence="13" id="KW-1185">Reference proteome</keyword>
<dbReference type="GO" id="GO:0006364">
    <property type="term" value="P:rRNA processing"/>
    <property type="evidence" value="ECO:0007669"/>
    <property type="project" value="UniProtKB-UniRule"/>
</dbReference>
<reference evidence="12" key="1">
    <citation type="submission" date="2020-08" db="EMBL/GenBank/DDBJ databases">
        <title>Genome public.</title>
        <authorList>
            <person name="Liu C."/>
            <person name="Sun Q."/>
        </authorList>
    </citation>
    <scope>NUCLEOTIDE SEQUENCE</scope>
    <source>
        <strain evidence="12">BX8</strain>
    </source>
</reference>
<evidence type="ECO:0000256" key="1">
    <source>
        <dbReference type="ARBA" id="ARBA00022490"/>
    </source>
</evidence>
<dbReference type="GO" id="GO:0008270">
    <property type="term" value="F:zinc ion binding"/>
    <property type="evidence" value="ECO:0007669"/>
    <property type="project" value="InterPro"/>
</dbReference>
<dbReference type="EMBL" id="JACONZ010000004">
    <property type="protein sequence ID" value="MBC5581990.1"/>
    <property type="molecule type" value="Genomic_DNA"/>
</dbReference>
<evidence type="ECO:0000256" key="10">
    <source>
        <dbReference type="SAM" id="MobiDB-lite"/>
    </source>
</evidence>
<dbReference type="CDD" id="cd07714">
    <property type="entry name" value="RNaseJ_MBL-fold"/>
    <property type="match status" value="1"/>
</dbReference>
<dbReference type="InterPro" id="IPR055132">
    <property type="entry name" value="RNase_J_b_CASP"/>
</dbReference>
<dbReference type="RefSeq" id="WP_186888362.1">
    <property type="nucleotide sequence ID" value="NZ_JACONZ010000004.1"/>
</dbReference>
<keyword evidence="4 9" id="KW-0255">Endonuclease</keyword>
<dbReference type="SUPFAM" id="SSF56281">
    <property type="entry name" value="Metallo-hydrolase/oxidoreductase"/>
    <property type="match status" value="1"/>
</dbReference>
<dbReference type="InterPro" id="IPR004613">
    <property type="entry name" value="RNase_J"/>
</dbReference>
<comment type="function">
    <text evidence="9">An RNase that has 5'-3' exonuclease and possibly endonuclease activity. Involved in maturation of rRNA and in some organisms also mRNA maturation and/or decay.</text>
</comment>
<feature type="region of interest" description="Disordered" evidence="10">
    <location>
        <begin position="1"/>
        <end position="104"/>
    </location>
</feature>
<dbReference type="InterPro" id="IPR001587">
    <property type="entry name" value="RNase_J_CS"/>
</dbReference>
<comment type="subunit">
    <text evidence="9">Homodimer, may be a subunit of the RNA degradosome.</text>
</comment>
<keyword evidence="5 9" id="KW-0378">Hydrolase</keyword>
<dbReference type="GO" id="GO:0005737">
    <property type="term" value="C:cytoplasm"/>
    <property type="evidence" value="ECO:0007669"/>
    <property type="project" value="UniProtKB-SubCell"/>
</dbReference>
<dbReference type="Pfam" id="PF17770">
    <property type="entry name" value="RNase_J_C"/>
    <property type="match status" value="1"/>
</dbReference>
<feature type="compositionally biased region" description="Basic and acidic residues" evidence="10">
    <location>
        <begin position="1"/>
        <end position="10"/>
    </location>
</feature>
<evidence type="ECO:0000313" key="13">
    <source>
        <dbReference type="Proteomes" id="UP000659630"/>
    </source>
</evidence>
<feature type="compositionally biased region" description="Low complexity" evidence="10">
    <location>
        <begin position="76"/>
        <end position="91"/>
    </location>
</feature>
<dbReference type="InterPro" id="IPR041636">
    <property type="entry name" value="RNase_J_C"/>
</dbReference>
<evidence type="ECO:0000256" key="4">
    <source>
        <dbReference type="ARBA" id="ARBA00022759"/>
    </source>
</evidence>
<dbReference type="Gene3D" id="3.10.20.580">
    <property type="match status" value="1"/>
</dbReference>
<dbReference type="Proteomes" id="UP000659630">
    <property type="component" value="Unassembled WGS sequence"/>
</dbReference>
<dbReference type="Pfam" id="PF00753">
    <property type="entry name" value="Lactamase_B"/>
    <property type="match status" value="1"/>
</dbReference>
<organism evidence="12 13">
    <name type="scientific">Anaerofilum hominis</name>
    <dbReference type="NCBI Taxonomy" id="2763016"/>
    <lineage>
        <taxon>Bacteria</taxon>
        <taxon>Bacillati</taxon>
        <taxon>Bacillota</taxon>
        <taxon>Clostridia</taxon>
        <taxon>Eubacteriales</taxon>
        <taxon>Oscillospiraceae</taxon>
        <taxon>Anaerofilum</taxon>
    </lineage>
</organism>
<dbReference type="InterPro" id="IPR030854">
    <property type="entry name" value="RNase_J_bac"/>
</dbReference>
<comment type="caution">
    <text evidence="12">The sequence shown here is derived from an EMBL/GenBank/DDBJ whole genome shotgun (WGS) entry which is preliminary data.</text>
</comment>
<keyword evidence="3" id="KW-0479">Metal-binding</keyword>
<dbReference type="PANTHER" id="PTHR43694:SF1">
    <property type="entry name" value="RIBONUCLEASE J"/>
    <property type="match status" value="1"/>
</dbReference>
<accession>A0A923L1B6</accession>
<comment type="similarity">
    <text evidence="9">Belongs to the metallo-beta-lactamase superfamily. RNA-metabolizing metallo-beta-lactamase-like family. Bacterial RNase J subfamily.</text>
</comment>
<sequence length="685" mass="74056">MEETTGKQKTGEGQAAPRPKRKYYPRRPRAAKPAAQAGGEAQAPAENKPAQGQKPPREAKKPQAAPAGETAKKQPARAPRQAKAQQAPAARGGRGGRAKAASPAAAAAAAAAASAAEPRAAKAPRQPRRGKNAPPVRIIPLGGLGEVGKNMTLYECKGDMFLVDCGSMFPDSEMFGVDLVIPDFSYLQAHKDQLHGLVITHGHEDHIGALPYFLRQFNVPVYATRLTCGLIRNKLEEYGLAASTKLVEILPGQEIAFGCMKVRAIRVNHSIPDAVAYAIDTPAGVIIQTGDFKIDFTPVTDEMIDLATFTEYGRRGVLALLADSTNSERPGFSRSERSVGQSFMNLFARAEGKRIIIATFASNLQRIQQIIDMAVKYDRKVAISGRSMVNNTTMAFELGYLHAPENIIVDIESIHRYRPEELVIVTTGSQGEPMSALSRMSGGSHRNVRVGQGDFIIISATPIPGNEKMVTKVVNSLLRLGAEVIYESMYDVHTSGHAYQEEQKLMLSMVKPKFFIPVHGEYKHLKKHSQTAAGVGIPEKNIVIADIGDVIALTPDKVGIVDTVPSGRVLVDGLGVGDVGSVVLRDRRHLSQDGLIISVAAIDAGTGKLVSGPDIVSRGFVYMKEAEGLIAEAKDVTRKVIERAEARGGRRNLEELRGAVRDQLSTLLYRNTKRSPMILPIIQEV</sequence>
<feature type="binding site" evidence="9">
    <location>
        <begin position="493"/>
        <end position="497"/>
    </location>
    <ligand>
        <name>substrate</name>
    </ligand>
</feature>
<dbReference type="InterPro" id="IPR001279">
    <property type="entry name" value="Metallo-B-lactamas"/>
</dbReference>
<dbReference type="Gene3D" id="3.40.50.10710">
    <property type="entry name" value="Metallo-hydrolase/oxidoreductase"/>
    <property type="match status" value="1"/>
</dbReference>
<feature type="region of interest" description="Disordered" evidence="10">
    <location>
        <begin position="117"/>
        <end position="137"/>
    </location>
</feature>